<feature type="transmembrane region" description="Helical" evidence="2">
    <location>
        <begin position="12"/>
        <end position="35"/>
    </location>
</feature>
<keyword evidence="2" id="KW-0812">Transmembrane</keyword>
<evidence type="ECO:0000256" key="2">
    <source>
        <dbReference type="SAM" id="Phobius"/>
    </source>
</evidence>
<dbReference type="EMBL" id="LYDR01000110">
    <property type="protein sequence ID" value="ODA30437.1"/>
    <property type="molecule type" value="Genomic_DNA"/>
</dbReference>
<keyword evidence="2" id="KW-0472">Membrane</keyword>
<gene>
    <name evidence="3" type="ORF">A6X21_00820</name>
</gene>
<proteinExistence type="predicted"/>
<comment type="caution">
    <text evidence="3">The sequence shown here is derived from an EMBL/GenBank/DDBJ whole genome shotgun (WGS) entry which is preliminary data.</text>
</comment>
<dbReference type="STRING" id="1841610.A6X21_00820"/>
<protein>
    <submittedName>
        <fullName evidence="3">Uncharacterized protein</fullName>
    </submittedName>
</protein>
<accession>A0A1C3EB02</accession>
<evidence type="ECO:0000313" key="3">
    <source>
        <dbReference type="EMBL" id="ODA30437.1"/>
    </source>
</evidence>
<organism evidence="3 4">
    <name type="scientific">Planctopirus hydrillae</name>
    <dbReference type="NCBI Taxonomy" id="1841610"/>
    <lineage>
        <taxon>Bacteria</taxon>
        <taxon>Pseudomonadati</taxon>
        <taxon>Planctomycetota</taxon>
        <taxon>Planctomycetia</taxon>
        <taxon>Planctomycetales</taxon>
        <taxon>Planctomycetaceae</taxon>
        <taxon>Planctopirus</taxon>
    </lineage>
</organism>
<keyword evidence="2" id="KW-1133">Transmembrane helix</keyword>
<dbReference type="AlphaFoldDB" id="A0A1C3EB02"/>
<dbReference type="RefSeq" id="WP_068848670.1">
    <property type="nucleotide sequence ID" value="NZ_LYDR01000110.1"/>
</dbReference>
<reference evidence="3 4" key="1">
    <citation type="submission" date="2016-05" db="EMBL/GenBank/DDBJ databases">
        <title>Genomic and physiological characterization of Planctopirus sp. isolated from fresh water lake.</title>
        <authorList>
            <person name="Subhash Y."/>
            <person name="Ramana C."/>
        </authorList>
    </citation>
    <scope>NUCLEOTIDE SEQUENCE [LARGE SCALE GENOMIC DNA]</scope>
    <source>
        <strain evidence="3 4">JC280</strain>
    </source>
</reference>
<dbReference type="OrthoDB" id="213128at2"/>
<keyword evidence="4" id="KW-1185">Reference proteome</keyword>
<sequence>MAQKRAAEPDDFSLFPFMDIVTSVVGILMLMIAAASLEQMTAGDAAVITSYEATVAKIQEEQARQAELQKLLDEKIGPSAALTRQQIDATEEEILSLTKKIEAVQAELDKLKQAQIVVPKLDPSQRETLAAMQAESKALAEQIAQLEKDLKSRKDAPPANVSILPGGSGLNFVPHFIECQDGAVVLHDLSPPKTVRTANLAADKDFLDILSKAANNVSHSVVFLIRSDGLNTYNIARKFCTDREISNGRLPVIGAGKIDLSYFTKKLESQKSLPDNDK</sequence>
<keyword evidence="1" id="KW-0175">Coiled coil</keyword>
<dbReference type="Proteomes" id="UP000094828">
    <property type="component" value="Unassembled WGS sequence"/>
</dbReference>
<name>A0A1C3EB02_9PLAN</name>
<evidence type="ECO:0000313" key="4">
    <source>
        <dbReference type="Proteomes" id="UP000094828"/>
    </source>
</evidence>
<feature type="coiled-coil region" evidence="1">
    <location>
        <begin position="80"/>
        <end position="156"/>
    </location>
</feature>
<evidence type="ECO:0000256" key="1">
    <source>
        <dbReference type="SAM" id="Coils"/>
    </source>
</evidence>